<dbReference type="EMBL" id="JACOPS010000002">
    <property type="protein sequence ID" value="MBC5728098.1"/>
    <property type="molecule type" value="Genomic_DNA"/>
</dbReference>
<keyword evidence="1" id="KW-1133">Transmembrane helix</keyword>
<name>A0ABR7HKP2_9FIRM</name>
<feature type="transmembrane region" description="Helical" evidence="1">
    <location>
        <begin position="201"/>
        <end position="219"/>
    </location>
</feature>
<protein>
    <submittedName>
        <fullName evidence="2">Uncharacterized protein</fullName>
    </submittedName>
</protein>
<keyword evidence="1" id="KW-0472">Membrane</keyword>
<gene>
    <name evidence="2" type="ORF">H8R91_06130</name>
</gene>
<comment type="caution">
    <text evidence="2">The sequence shown here is derived from an EMBL/GenBank/DDBJ whole genome shotgun (WGS) entry which is preliminary data.</text>
</comment>
<proteinExistence type="predicted"/>
<dbReference type="RefSeq" id="WP_186935274.1">
    <property type="nucleotide sequence ID" value="NZ_JACOPS010000002.1"/>
</dbReference>
<evidence type="ECO:0000256" key="1">
    <source>
        <dbReference type="SAM" id="Phobius"/>
    </source>
</evidence>
<organism evidence="2 3">
    <name type="scientific">Ruminococcus intestinalis</name>
    <dbReference type="NCBI Taxonomy" id="2763066"/>
    <lineage>
        <taxon>Bacteria</taxon>
        <taxon>Bacillati</taxon>
        <taxon>Bacillota</taxon>
        <taxon>Clostridia</taxon>
        <taxon>Eubacteriales</taxon>
        <taxon>Oscillospiraceae</taxon>
        <taxon>Ruminococcus</taxon>
    </lineage>
</organism>
<keyword evidence="3" id="KW-1185">Reference proteome</keyword>
<dbReference type="Proteomes" id="UP000636755">
    <property type="component" value="Unassembled WGS sequence"/>
</dbReference>
<feature type="transmembrane region" description="Helical" evidence="1">
    <location>
        <begin position="12"/>
        <end position="38"/>
    </location>
</feature>
<feature type="transmembrane region" description="Helical" evidence="1">
    <location>
        <begin position="108"/>
        <end position="129"/>
    </location>
</feature>
<evidence type="ECO:0000313" key="2">
    <source>
        <dbReference type="EMBL" id="MBC5728098.1"/>
    </source>
</evidence>
<reference evidence="2 3" key="1">
    <citation type="submission" date="2020-08" db="EMBL/GenBank/DDBJ databases">
        <title>Genome public.</title>
        <authorList>
            <person name="Liu C."/>
            <person name="Sun Q."/>
        </authorList>
    </citation>
    <scope>NUCLEOTIDE SEQUENCE [LARGE SCALE GENOMIC DNA]</scope>
    <source>
        <strain evidence="2 3">NSJ-71</strain>
    </source>
</reference>
<accession>A0ABR7HKP2</accession>
<feature type="transmembrane region" description="Helical" evidence="1">
    <location>
        <begin position="149"/>
        <end position="168"/>
    </location>
</feature>
<feature type="transmembrane region" description="Helical" evidence="1">
    <location>
        <begin position="240"/>
        <end position="258"/>
    </location>
</feature>
<feature type="transmembrane region" description="Helical" evidence="1">
    <location>
        <begin position="50"/>
        <end position="69"/>
    </location>
</feature>
<feature type="transmembrane region" description="Helical" evidence="1">
    <location>
        <begin position="81"/>
        <end position="102"/>
    </location>
</feature>
<sequence>MKKYYSKISGCILLVALEILMFLWTPYYKGFICTTYIVEHINAGDIIFRLVYYAIYFLSVYTMFSYYCFGKFYSFFMRSPVGLILSFASVRLMADVANYIIYYFFNDYVFTFAACIIEVVFLFFTLWLISDFISDGKFRFCPIKGTIPFFIATFVIVALLAIYCTFQYNGFAYIVEKYTVVANVRVAYTENIGFILEVSRLIFICALNIICFLYFYFSVEKCGLIKSKSNVGFAKIITRLWAVLFLTGILYVVKYIAYPIDLYEIIPSSIISSSDTTYSNTNETVKDFRTDTCVTPLSRFSSYEHDEKRVLNLGSVTVKNGKDRIKTFTYFMPFDEDSNYYCELVPVETEYTESTEYLECNVQRLENFGLFFFDGDQRYAIKTENIKSQSENKVLTAMLETLISDGEWNYFEYGCDYLKKYDSDFIKPYIERYANGNFTEDEINENREINTEYMTNFAQKMLEIK</sequence>
<keyword evidence="1" id="KW-0812">Transmembrane</keyword>
<evidence type="ECO:0000313" key="3">
    <source>
        <dbReference type="Proteomes" id="UP000636755"/>
    </source>
</evidence>